<evidence type="ECO:0000313" key="5">
    <source>
        <dbReference type="EMBL" id="MCP8352347.1"/>
    </source>
</evidence>
<dbReference type="CDD" id="cd00077">
    <property type="entry name" value="HDc"/>
    <property type="match status" value="1"/>
</dbReference>
<dbReference type="InterPro" id="IPR004095">
    <property type="entry name" value="TGS"/>
</dbReference>
<dbReference type="CDD" id="cd05399">
    <property type="entry name" value="NT_Rel-Spo_like"/>
    <property type="match status" value="1"/>
</dbReference>
<proteinExistence type="inferred from homology"/>
<dbReference type="SUPFAM" id="SSF109604">
    <property type="entry name" value="HD-domain/PDEase-like"/>
    <property type="match status" value="1"/>
</dbReference>
<dbReference type="RefSeq" id="WP_258569453.1">
    <property type="nucleotide sequence ID" value="NZ_JAKUDN010000002.1"/>
</dbReference>
<dbReference type="Gene3D" id="1.10.3210.10">
    <property type="entry name" value="Hypothetical protein af1432"/>
    <property type="match status" value="1"/>
</dbReference>
<dbReference type="Gene3D" id="3.30.460.10">
    <property type="entry name" value="Beta Polymerase, domain 2"/>
    <property type="match status" value="1"/>
</dbReference>
<dbReference type="Pfam" id="PF02824">
    <property type="entry name" value="TGS"/>
    <property type="match status" value="1"/>
</dbReference>
<dbReference type="NCBIfam" id="TIGR00691">
    <property type="entry name" value="spoT_relA"/>
    <property type="match status" value="1"/>
</dbReference>
<organism evidence="5 6">
    <name type="scientific">Candidatus Synchoanobacter obligatus</name>
    <dbReference type="NCBI Taxonomy" id="2919597"/>
    <lineage>
        <taxon>Bacteria</taxon>
        <taxon>Pseudomonadati</taxon>
        <taxon>Pseudomonadota</taxon>
        <taxon>Gammaproteobacteria</taxon>
        <taxon>Candidatus Comchoanobacterales</taxon>
        <taxon>Candidatus Comchoanobacteraceae</taxon>
        <taxon>Candidatus Synchoanobacter</taxon>
    </lineage>
</organism>
<dbReference type="InterPro" id="IPR007685">
    <property type="entry name" value="RelA_SpoT"/>
</dbReference>
<dbReference type="InterPro" id="IPR003607">
    <property type="entry name" value="HD/PDEase_dom"/>
</dbReference>
<keyword evidence="1" id="KW-0378">Hydrolase</keyword>
<keyword evidence="6" id="KW-1185">Reference proteome</keyword>
<dbReference type="InterPro" id="IPR043519">
    <property type="entry name" value="NT_sf"/>
</dbReference>
<dbReference type="SMART" id="SM00471">
    <property type="entry name" value="HDc"/>
    <property type="match status" value="1"/>
</dbReference>
<evidence type="ECO:0000256" key="2">
    <source>
        <dbReference type="RuleBase" id="RU003847"/>
    </source>
</evidence>
<sequence>MDSLHAFSEIQHTLGYLAPEYVAQVEKAFYFAKKAHFSQSRLSGGPYISHPLQVAEVLALLKLDHHTIIAGLLHDVVEDTAVTLEEVVEEFGEDVATIVDGVTKISKVKYQDLVAYQAENYRKMFMAMTKDVRVIFVKLADRLHNMRTCQVMALASKRRIAKETMDVYAPLAKRLGMHNMSQELYELSFAACYPIRYLILLDHMYRANSVQADVLAHLTNQIKTQAKAQGIKVVDVSFREKKLFGIYQKMRLKQARFSDLMDVYALRICVESVTECYQLLGIVHSLYQPKFRLFKDYIASPKSNGYRSIHTVLFGPYDMPIEIQIRTTEMHLVATKGVAAHWVYKLGTSISNQQKQQDWFKRLVKAQQVCSDNKDYLSLVKHQLFEDQVYVLTPKGKVFELKKGATVLDFAYQVHTDIGHSCIAAEVDRVQAPLHQALMNGQTVRVYTDSQCTPCSEWLGFVTTAKARSSIKQFLKDNKMLTERKIGQQILSAALKIRGFEGPLSQKVFHHVAEVLQVPSSRDLFEKLALGSMKVDGAMDQYFAVVQRGYAGNECGSMLLNAEACAGMIMAKCCYPVHGDKSCVVKGSKGMEVHRSVCRGVDRAPDSAVVRWDESLNMFFESYIRVEMADGGKSLAYVIAMIVDMRSSVLLVRSVESSGVMVYHIKVTVESLSHLMLIIQSLNQIKMVHTANREIRCGLLSSAQG</sequence>
<name>A0ABT1L595_9GAMM</name>
<evidence type="ECO:0000259" key="4">
    <source>
        <dbReference type="PROSITE" id="PS51880"/>
    </source>
</evidence>
<dbReference type="InterPro" id="IPR006674">
    <property type="entry name" value="HD_domain"/>
</dbReference>
<dbReference type="PROSITE" id="PS51831">
    <property type="entry name" value="HD"/>
    <property type="match status" value="1"/>
</dbReference>
<dbReference type="PANTHER" id="PTHR21262">
    <property type="entry name" value="GUANOSINE-3',5'-BIS DIPHOSPHATE 3'-PYROPHOSPHOHYDROLASE"/>
    <property type="match status" value="1"/>
</dbReference>
<dbReference type="Proteomes" id="UP001320768">
    <property type="component" value="Unassembled WGS sequence"/>
</dbReference>
<accession>A0ABT1L595</accession>
<feature type="domain" description="HD" evidence="3">
    <location>
        <begin position="47"/>
        <end position="146"/>
    </location>
</feature>
<evidence type="ECO:0000259" key="3">
    <source>
        <dbReference type="PROSITE" id="PS51831"/>
    </source>
</evidence>
<evidence type="ECO:0000256" key="1">
    <source>
        <dbReference type="ARBA" id="ARBA00022801"/>
    </source>
</evidence>
<evidence type="ECO:0000313" key="6">
    <source>
        <dbReference type="Proteomes" id="UP001320768"/>
    </source>
</evidence>
<dbReference type="InterPro" id="IPR012676">
    <property type="entry name" value="TGS-like"/>
</dbReference>
<gene>
    <name evidence="5" type="ORF">MKS91_03470</name>
</gene>
<feature type="domain" description="TGS" evidence="4">
    <location>
        <begin position="385"/>
        <end position="448"/>
    </location>
</feature>
<dbReference type="Gene3D" id="3.10.20.30">
    <property type="match status" value="1"/>
</dbReference>
<comment type="caution">
    <text evidence="5">The sequence shown here is derived from an EMBL/GenBank/DDBJ whole genome shotgun (WGS) entry which is preliminary data.</text>
</comment>
<comment type="similarity">
    <text evidence="2">Belongs to the relA/spoT family.</text>
</comment>
<dbReference type="SUPFAM" id="SSF81271">
    <property type="entry name" value="TGS-like"/>
    <property type="match status" value="1"/>
</dbReference>
<dbReference type="PANTHER" id="PTHR21262:SF36">
    <property type="entry name" value="BIFUNCTIONAL (P)PPGPP SYNTHASE_HYDROLASE SPOT"/>
    <property type="match status" value="1"/>
</dbReference>
<reference evidence="5 6" key="1">
    <citation type="journal article" date="2022" name="Nat. Microbiol.">
        <title>The microbiome of a bacterivorous marine choanoflagellate contains a resource-demanding obligate bacterial associate.</title>
        <authorList>
            <person name="Needham D.M."/>
            <person name="Poirier C."/>
            <person name="Bachy C."/>
            <person name="George E.E."/>
            <person name="Wilken S."/>
            <person name="Yung C.C.M."/>
            <person name="Limardo A.J."/>
            <person name="Morando M."/>
            <person name="Sudek L."/>
            <person name="Malmstrom R.R."/>
            <person name="Keeling P.J."/>
            <person name="Santoro A.E."/>
            <person name="Worden A.Z."/>
        </authorList>
    </citation>
    <scope>NUCLEOTIDE SEQUENCE [LARGE SCALE GENOMIC DNA]</scope>
    <source>
        <strain evidence="5 6">Comchoano-2</strain>
    </source>
</reference>
<dbReference type="InterPro" id="IPR012675">
    <property type="entry name" value="Beta-grasp_dom_sf"/>
</dbReference>
<dbReference type="PROSITE" id="PS51880">
    <property type="entry name" value="TGS"/>
    <property type="match status" value="1"/>
</dbReference>
<dbReference type="InterPro" id="IPR004811">
    <property type="entry name" value="RelA/Spo_fam"/>
</dbReference>
<protein>
    <submittedName>
        <fullName evidence="5">RelA/SpoT family protein</fullName>
    </submittedName>
</protein>
<dbReference type="SMART" id="SM00954">
    <property type="entry name" value="RelA_SpoT"/>
    <property type="match status" value="1"/>
</dbReference>
<dbReference type="Pfam" id="PF04607">
    <property type="entry name" value="RelA_SpoT"/>
    <property type="match status" value="1"/>
</dbReference>
<dbReference type="Gene3D" id="3.30.70.260">
    <property type="match status" value="1"/>
</dbReference>
<dbReference type="Pfam" id="PF13328">
    <property type="entry name" value="HD_4"/>
    <property type="match status" value="1"/>
</dbReference>
<dbReference type="SUPFAM" id="SSF81301">
    <property type="entry name" value="Nucleotidyltransferase"/>
    <property type="match status" value="1"/>
</dbReference>
<dbReference type="EMBL" id="JAKUDN010000002">
    <property type="protein sequence ID" value="MCP8352347.1"/>
    <property type="molecule type" value="Genomic_DNA"/>
</dbReference>
<comment type="function">
    <text evidence="2">In eubacteria ppGpp (guanosine 3'-diphosphate 5'-diphosphate) is a mediator of the stringent response that coordinates a variety of cellular activities in response to changes in nutritional abundance.</text>
</comment>